<protein>
    <submittedName>
        <fullName evidence="1">Uncharacterized protein</fullName>
    </submittedName>
</protein>
<proteinExistence type="predicted"/>
<accession>A0A0F9J8U4</accession>
<gene>
    <name evidence="1" type="ORF">LCGC14_1486000</name>
</gene>
<dbReference type="AlphaFoldDB" id="A0A0F9J8U4"/>
<reference evidence="1" key="1">
    <citation type="journal article" date="2015" name="Nature">
        <title>Complex archaea that bridge the gap between prokaryotes and eukaryotes.</title>
        <authorList>
            <person name="Spang A."/>
            <person name="Saw J.H."/>
            <person name="Jorgensen S.L."/>
            <person name="Zaremba-Niedzwiedzka K."/>
            <person name="Martijn J."/>
            <person name="Lind A.E."/>
            <person name="van Eijk R."/>
            <person name="Schleper C."/>
            <person name="Guy L."/>
            <person name="Ettema T.J."/>
        </authorList>
    </citation>
    <scope>NUCLEOTIDE SEQUENCE</scope>
</reference>
<evidence type="ECO:0000313" key="1">
    <source>
        <dbReference type="EMBL" id="KKM65968.1"/>
    </source>
</evidence>
<comment type="caution">
    <text evidence="1">The sequence shown here is derived from an EMBL/GenBank/DDBJ whole genome shotgun (WGS) entry which is preliminary data.</text>
</comment>
<organism evidence="1">
    <name type="scientific">marine sediment metagenome</name>
    <dbReference type="NCBI Taxonomy" id="412755"/>
    <lineage>
        <taxon>unclassified sequences</taxon>
        <taxon>metagenomes</taxon>
        <taxon>ecological metagenomes</taxon>
    </lineage>
</organism>
<sequence>MTCPQCNGTAKGDPLVSCSLCHSTGLLVCGNPQRSDELTQPTKPSAGALRAAREILESIIVFTSEPASSTQLEEATSGAAEIIDRETGVAELLEAAKEYVRYSSGQLWELKRLEQAIAKCEGK</sequence>
<dbReference type="EMBL" id="LAZR01010626">
    <property type="protein sequence ID" value="KKM65968.1"/>
    <property type="molecule type" value="Genomic_DNA"/>
</dbReference>
<name>A0A0F9J8U4_9ZZZZ</name>